<reference evidence="3" key="1">
    <citation type="journal article" date="2014" name="Int. J. Syst. Evol. Microbiol.">
        <title>Complete genome sequence of Corynebacterium casei LMG S-19264T (=DSM 44701T), isolated from a smear-ripened cheese.</title>
        <authorList>
            <consortium name="US DOE Joint Genome Institute (JGI-PGF)"/>
            <person name="Walter F."/>
            <person name="Albersmeier A."/>
            <person name="Kalinowski J."/>
            <person name="Ruckert C."/>
        </authorList>
    </citation>
    <scope>NUCLEOTIDE SEQUENCE</scope>
    <source>
        <strain evidence="3">VKM Ac-1401</strain>
    </source>
</reference>
<keyword evidence="2" id="KW-0812">Transmembrane</keyword>
<organism evidence="3 4">
    <name type="scientific">Leifsonia poae</name>
    <dbReference type="NCBI Taxonomy" id="110933"/>
    <lineage>
        <taxon>Bacteria</taxon>
        <taxon>Bacillati</taxon>
        <taxon>Actinomycetota</taxon>
        <taxon>Actinomycetes</taxon>
        <taxon>Micrococcales</taxon>
        <taxon>Microbacteriaceae</taxon>
        <taxon>Leifsonia</taxon>
    </lineage>
</organism>
<sequence length="158" mass="16160">MDDIVPAPSEGEPTDPNRSSGGVKAGAVRRPPLLVALAVLMFLEAALVAALAVWLLVDLLTLKPQSFASAVAIVVLVVAAAVWVTGTAIGVLRARGWSRASTVTIQILQIAVAVGSFQGLYAQPALGWALLVPAVVAILLALSPQVVRATTGGAPRPE</sequence>
<name>A0A9W6H8Y0_9MICO</name>
<feature type="transmembrane region" description="Helical" evidence="2">
    <location>
        <begin position="67"/>
        <end position="91"/>
    </location>
</feature>
<keyword evidence="2" id="KW-0472">Membrane</keyword>
<feature type="transmembrane region" description="Helical" evidence="2">
    <location>
        <begin position="127"/>
        <end position="147"/>
    </location>
</feature>
<dbReference type="RefSeq" id="WP_343882085.1">
    <property type="nucleotide sequence ID" value="NZ_BAAAJO010000004.1"/>
</dbReference>
<evidence type="ECO:0000313" key="3">
    <source>
        <dbReference type="EMBL" id="GLJ75609.1"/>
    </source>
</evidence>
<accession>A0A9W6H8Y0</accession>
<evidence type="ECO:0000256" key="2">
    <source>
        <dbReference type="SAM" id="Phobius"/>
    </source>
</evidence>
<reference evidence="3" key="2">
    <citation type="submission" date="2023-01" db="EMBL/GenBank/DDBJ databases">
        <authorList>
            <person name="Sun Q."/>
            <person name="Evtushenko L."/>
        </authorList>
    </citation>
    <scope>NUCLEOTIDE SEQUENCE</scope>
    <source>
        <strain evidence="3">VKM Ac-1401</strain>
    </source>
</reference>
<dbReference type="AlphaFoldDB" id="A0A9W6H8Y0"/>
<keyword evidence="4" id="KW-1185">Reference proteome</keyword>
<feature type="transmembrane region" description="Helical" evidence="2">
    <location>
        <begin position="103"/>
        <end position="121"/>
    </location>
</feature>
<evidence type="ECO:0000256" key="1">
    <source>
        <dbReference type="SAM" id="MobiDB-lite"/>
    </source>
</evidence>
<keyword evidence="2" id="KW-1133">Transmembrane helix</keyword>
<dbReference type="Proteomes" id="UP001142372">
    <property type="component" value="Unassembled WGS sequence"/>
</dbReference>
<protein>
    <submittedName>
        <fullName evidence="3">Uncharacterized protein</fullName>
    </submittedName>
</protein>
<feature type="region of interest" description="Disordered" evidence="1">
    <location>
        <begin position="1"/>
        <end position="24"/>
    </location>
</feature>
<evidence type="ECO:0000313" key="4">
    <source>
        <dbReference type="Proteomes" id="UP001142372"/>
    </source>
</evidence>
<feature type="transmembrane region" description="Helical" evidence="2">
    <location>
        <begin position="33"/>
        <end position="55"/>
    </location>
</feature>
<dbReference type="EMBL" id="BSEN01000004">
    <property type="protein sequence ID" value="GLJ75609.1"/>
    <property type="molecule type" value="Genomic_DNA"/>
</dbReference>
<gene>
    <name evidence="3" type="ORF">GCM10017584_11830</name>
</gene>
<proteinExistence type="predicted"/>
<comment type="caution">
    <text evidence="3">The sequence shown here is derived from an EMBL/GenBank/DDBJ whole genome shotgun (WGS) entry which is preliminary data.</text>
</comment>